<evidence type="ECO:0000313" key="2">
    <source>
        <dbReference type="EMBL" id="MBB4939483.1"/>
    </source>
</evidence>
<feature type="transmembrane region" description="Helical" evidence="1">
    <location>
        <begin position="81"/>
        <end position="101"/>
    </location>
</feature>
<keyword evidence="1" id="KW-0812">Transmembrane</keyword>
<accession>A0A7W7RWD0</accession>
<feature type="transmembrane region" description="Helical" evidence="1">
    <location>
        <begin position="56"/>
        <end position="74"/>
    </location>
</feature>
<gene>
    <name evidence="2" type="ORF">FHR32_003788</name>
</gene>
<feature type="transmembrane region" description="Helical" evidence="1">
    <location>
        <begin position="15"/>
        <end position="36"/>
    </location>
</feature>
<name>A0A7W7RWD0_9ACTN</name>
<dbReference type="AlphaFoldDB" id="A0A7W7RWD0"/>
<feature type="transmembrane region" description="Helical" evidence="1">
    <location>
        <begin position="107"/>
        <end position="131"/>
    </location>
</feature>
<evidence type="ECO:0000256" key="1">
    <source>
        <dbReference type="SAM" id="Phobius"/>
    </source>
</evidence>
<keyword evidence="3" id="KW-1185">Reference proteome</keyword>
<evidence type="ECO:0000313" key="3">
    <source>
        <dbReference type="Proteomes" id="UP000534286"/>
    </source>
</evidence>
<protein>
    <submittedName>
        <fullName evidence="2">Uncharacterized protein</fullName>
    </submittedName>
</protein>
<sequence>MPEDRKSVPTRRPDLASAAGTAGLLAVVTVANYMAWLGWDQKKDVLPDGSATGPYQPWQVAGVALGLGVLAAVAGRRGHPVIGAAAVSLTMTACWSVDAATSDDSGLWAVGALLVLAGTSLGTGAVAAIAARFRRGAH</sequence>
<proteinExistence type="predicted"/>
<dbReference type="Proteomes" id="UP000534286">
    <property type="component" value="Unassembled WGS sequence"/>
</dbReference>
<keyword evidence="1" id="KW-0472">Membrane</keyword>
<organism evidence="2 3">
    <name type="scientific">Streptosporangium album</name>
    <dbReference type="NCBI Taxonomy" id="47479"/>
    <lineage>
        <taxon>Bacteria</taxon>
        <taxon>Bacillati</taxon>
        <taxon>Actinomycetota</taxon>
        <taxon>Actinomycetes</taxon>
        <taxon>Streptosporangiales</taxon>
        <taxon>Streptosporangiaceae</taxon>
        <taxon>Streptosporangium</taxon>
    </lineage>
</organism>
<comment type="caution">
    <text evidence="2">The sequence shown here is derived from an EMBL/GenBank/DDBJ whole genome shotgun (WGS) entry which is preliminary data.</text>
</comment>
<keyword evidence="1" id="KW-1133">Transmembrane helix</keyword>
<reference evidence="2 3" key="1">
    <citation type="submission" date="2020-08" db="EMBL/GenBank/DDBJ databases">
        <title>Sequencing the genomes of 1000 actinobacteria strains.</title>
        <authorList>
            <person name="Klenk H.-P."/>
        </authorList>
    </citation>
    <scope>NUCLEOTIDE SEQUENCE [LARGE SCALE GENOMIC DNA]</scope>
    <source>
        <strain evidence="2 3">DSM 43023</strain>
    </source>
</reference>
<dbReference type="RefSeq" id="WP_184755458.1">
    <property type="nucleotide sequence ID" value="NZ_BAABEK010000097.1"/>
</dbReference>
<dbReference type="EMBL" id="JACHJU010000001">
    <property type="protein sequence ID" value="MBB4939483.1"/>
    <property type="molecule type" value="Genomic_DNA"/>
</dbReference>